<evidence type="ECO:0000313" key="2">
    <source>
        <dbReference type="EMBL" id="KAF9469304.1"/>
    </source>
</evidence>
<dbReference type="Proteomes" id="UP000807353">
    <property type="component" value="Unassembled WGS sequence"/>
</dbReference>
<gene>
    <name evidence="2" type="ORF">BDZ94DRAFT_1244160</name>
</gene>
<feature type="region of interest" description="Disordered" evidence="1">
    <location>
        <begin position="1"/>
        <end position="59"/>
    </location>
</feature>
<evidence type="ECO:0000313" key="3">
    <source>
        <dbReference type="Proteomes" id="UP000807353"/>
    </source>
</evidence>
<feature type="compositionally biased region" description="Basic and acidic residues" evidence="1">
    <location>
        <begin position="28"/>
        <end position="39"/>
    </location>
</feature>
<dbReference type="OrthoDB" id="3264586at2759"/>
<protein>
    <submittedName>
        <fullName evidence="2">Uncharacterized protein</fullName>
    </submittedName>
</protein>
<reference evidence="2" key="1">
    <citation type="submission" date="2020-11" db="EMBL/GenBank/DDBJ databases">
        <authorList>
            <consortium name="DOE Joint Genome Institute"/>
            <person name="Ahrendt S."/>
            <person name="Riley R."/>
            <person name="Andreopoulos W."/>
            <person name="Labutti K."/>
            <person name="Pangilinan J."/>
            <person name="Ruiz-Duenas F.J."/>
            <person name="Barrasa J.M."/>
            <person name="Sanchez-Garcia M."/>
            <person name="Camarero S."/>
            <person name="Miyauchi S."/>
            <person name="Serrano A."/>
            <person name="Linde D."/>
            <person name="Babiker R."/>
            <person name="Drula E."/>
            <person name="Ayuso-Fernandez I."/>
            <person name="Pacheco R."/>
            <person name="Padilla G."/>
            <person name="Ferreira P."/>
            <person name="Barriuso J."/>
            <person name="Kellner H."/>
            <person name="Castanera R."/>
            <person name="Alfaro M."/>
            <person name="Ramirez L."/>
            <person name="Pisabarro A.G."/>
            <person name="Kuo A."/>
            <person name="Tritt A."/>
            <person name="Lipzen A."/>
            <person name="He G."/>
            <person name="Yan M."/>
            <person name="Ng V."/>
            <person name="Cullen D."/>
            <person name="Martin F."/>
            <person name="Rosso M.-N."/>
            <person name="Henrissat B."/>
            <person name="Hibbett D."/>
            <person name="Martinez A.T."/>
            <person name="Grigoriev I.V."/>
        </authorList>
    </citation>
    <scope>NUCLEOTIDE SEQUENCE</scope>
    <source>
        <strain evidence="2">CBS 247.69</strain>
    </source>
</reference>
<evidence type="ECO:0000256" key="1">
    <source>
        <dbReference type="SAM" id="MobiDB-lite"/>
    </source>
</evidence>
<accession>A0A9P5YIL1</accession>
<comment type="caution">
    <text evidence="2">The sequence shown here is derived from an EMBL/GenBank/DDBJ whole genome shotgun (WGS) entry which is preliminary data.</text>
</comment>
<organism evidence="2 3">
    <name type="scientific">Collybia nuda</name>
    <dbReference type="NCBI Taxonomy" id="64659"/>
    <lineage>
        <taxon>Eukaryota</taxon>
        <taxon>Fungi</taxon>
        <taxon>Dikarya</taxon>
        <taxon>Basidiomycota</taxon>
        <taxon>Agaricomycotina</taxon>
        <taxon>Agaricomycetes</taxon>
        <taxon>Agaricomycetidae</taxon>
        <taxon>Agaricales</taxon>
        <taxon>Tricholomatineae</taxon>
        <taxon>Clitocybaceae</taxon>
        <taxon>Collybia</taxon>
    </lineage>
</organism>
<feature type="compositionally biased region" description="Basic and acidic residues" evidence="1">
    <location>
        <begin position="45"/>
        <end position="58"/>
    </location>
</feature>
<dbReference type="AlphaFoldDB" id="A0A9P5YIL1"/>
<sequence length="201" mass="22978">MNMARAPKPKPATHASSKPARSKVAVRFSHESEKNESTRPDNQSDPEKQEYESKKVSTRETAFQMQKNIIYAAARKDSKEIAQASVTYIENARDKIRELKLQEQPYDKHLKDFERVYAPLEISVKSLSTVYPTILEDLAVRRSNQVNAASAMVKANPARRQTALKSFSKNARIRVEDVREKEKAATDASRLIKHYKNLLYV</sequence>
<name>A0A9P5YIL1_9AGAR</name>
<proteinExistence type="predicted"/>
<dbReference type="EMBL" id="MU150230">
    <property type="protein sequence ID" value="KAF9469304.1"/>
    <property type="molecule type" value="Genomic_DNA"/>
</dbReference>
<keyword evidence="3" id="KW-1185">Reference proteome</keyword>